<dbReference type="Proteomes" id="UP000010744">
    <property type="component" value="Unassembled WGS sequence"/>
</dbReference>
<name>A0ABQ0HSB6_GORRU</name>
<evidence type="ECO:0000313" key="1">
    <source>
        <dbReference type="EMBL" id="GAB85164.1"/>
    </source>
</evidence>
<comment type="caution">
    <text evidence="1">The sequence shown here is derived from an EMBL/GenBank/DDBJ whole genome shotgun (WGS) entry which is preliminary data.</text>
</comment>
<sequence>MFRRRGVAVADCRDRDPVLAERLDARDDPDLPVPERVEPVRVDDLLAVPLPDRLAPERAADPADRPVLLPPDRVPDVLAPDADVRVPVLAFEAIPTD</sequence>
<organism evidence="1 2">
    <name type="scientific">Gordonia rubripertincta NBRC 101908</name>
    <dbReference type="NCBI Taxonomy" id="1077975"/>
    <lineage>
        <taxon>Bacteria</taxon>
        <taxon>Bacillati</taxon>
        <taxon>Actinomycetota</taxon>
        <taxon>Actinomycetes</taxon>
        <taxon>Mycobacteriales</taxon>
        <taxon>Gordoniaceae</taxon>
        <taxon>Gordonia</taxon>
    </lineage>
</organism>
<accession>A0ABQ0HSB6</accession>
<keyword evidence="2" id="KW-1185">Reference proteome</keyword>
<gene>
    <name evidence="1" type="ORF">GORBP_053_01490</name>
</gene>
<evidence type="ECO:0000313" key="2">
    <source>
        <dbReference type="Proteomes" id="UP000010744"/>
    </source>
</evidence>
<proteinExistence type="predicted"/>
<dbReference type="EMBL" id="BAHB01000053">
    <property type="protein sequence ID" value="GAB85164.1"/>
    <property type="molecule type" value="Genomic_DNA"/>
</dbReference>
<protein>
    <submittedName>
        <fullName evidence="1">Uncharacterized protein</fullName>
    </submittedName>
</protein>
<reference evidence="1 2" key="1">
    <citation type="submission" date="2012-08" db="EMBL/GenBank/DDBJ databases">
        <title>Whole genome shotgun sequence of Gordonia rubripertincta NBRC 101908.</title>
        <authorList>
            <person name="Takarada H."/>
            <person name="Hosoyama A."/>
            <person name="Tsuchikane K."/>
            <person name="Katsumata H."/>
            <person name="Baba S."/>
            <person name="Ohji S."/>
            <person name="Yamazaki S."/>
            <person name="Fujita N."/>
        </authorList>
    </citation>
    <scope>NUCLEOTIDE SEQUENCE [LARGE SCALE GENOMIC DNA]</scope>
    <source>
        <strain evidence="1 2">NBRC 101908</strain>
    </source>
</reference>